<evidence type="ECO:0000259" key="4">
    <source>
        <dbReference type="PROSITE" id="PS51393"/>
    </source>
</evidence>
<proteinExistence type="predicted"/>
<dbReference type="InterPro" id="IPR000907">
    <property type="entry name" value="LipOase"/>
</dbReference>
<dbReference type="InterPro" id="IPR036226">
    <property type="entry name" value="LipOase_C_sf"/>
</dbReference>
<protein>
    <submittedName>
        <fullName evidence="5">Allene oxide synthase-lipoxygenase protein</fullName>
    </submittedName>
</protein>
<evidence type="ECO:0000313" key="5">
    <source>
        <dbReference type="EMBL" id="GFO15926.1"/>
    </source>
</evidence>
<keyword evidence="1" id="KW-0479">Metal-binding</keyword>
<dbReference type="Proteomes" id="UP000735302">
    <property type="component" value="Unassembled WGS sequence"/>
</dbReference>
<feature type="domain" description="Lipoxygenase" evidence="4">
    <location>
        <begin position="1"/>
        <end position="90"/>
    </location>
</feature>
<dbReference type="AlphaFoldDB" id="A0AAV4AXU9"/>
<dbReference type="GO" id="GO:0016702">
    <property type="term" value="F:oxidoreductase activity, acting on single donors with incorporation of molecular oxygen, incorporation of two atoms of oxygen"/>
    <property type="evidence" value="ECO:0007669"/>
    <property type="project" value="InterPro"/>
</dbReference>
<keyword evidence="6" id="KW-1185">Reference proteome</keyword>
<evidence type="ECO:0000313" key="6">
    <source>
        <dbReference type="Proteomes" id="UP000735302"/>
    </source>
</evidence>
<dbReference type="PROSITE" id="PS51393">
    <property type="entry name" value="LIPOXYGENASE_3"/>
    <property type="match status" value="1"/>
</dbReference>
<gene>
    <name evidence="5" type="ORF">PoB_004243100</name>
</gene>
<sequence length="90" mass="10175">MSISPFCAPFYVRIPVTDDLVKPLLEGLTLEEAIAQKRLFLCDLQILHDLPVRENFVLCAPIALFFLDKTKLLQPLAIQLFQQPGPENPV</sequence>
<keyword evidence="2" id="KW-0223">Dioxygenase</keyword>
<dbReference type="GO" id="GO:0034440">
    <property type="term" value="P:lipid oxidation"/>
    <property type="evidence" value="ECO:0007669"/>
    <property type="project" value="InterPro"/>
</dbReference>
<evidence type="ECO:0000256" key="1">
    <source>
        <dbReference type="ARBA" id="ARBA00022723"/>
    </source>
</evidence>
<dbReference type="InterPro" id="IPR013819">
    <property type="entry name" value="LipOase_C"/>
</dbReference>
<dbReference type="Gene3D" id="3.10.450.60">
    <property type="match status" value="1"/>
</dbReference>
<accession>A0AAV4AXU9</accession>
<organism evidence="5 6">
    <name type="scientific">Plakobranchus ocellatus</name>
    <dbReference type="NCBI Taxonomy" id="259542"/>
    <lineage>
        <taxon>Eukaryota</taxon>
        <taxon>Metazoa</taxon>
        <taxon>Spiralia</taxon>
        <taxon>Lophotrochozoa</taxon>
        <taxon>Mollusca</taxon>
        <taxon>Gastropoda</taxon>
        <taxon>Heterobranchia</taxon>
        <taxon>Euthyneura</taxon>
        <taxon>Panpulmonata</taxon>
        <taxon>Sacoglossa</taxon>
        <taxon>Placobranchoidea</taxon>
        <taxon>Plakobranchidae</taxon>
        <taxon>Plakobranchus</taxon>
    </lineage>
</organism>
<dbReference type="SUPFAM" id="SSF48484">
    <property type="entry name" value="Lipoxigenase"/>
    <property type="match status" value="1"/>
</dbReference>
<comment type="caution">
    <text evidence="5">The sequence shown here is derived from an EMBL/GenBank/DDBJ whole genome shotgun (WGS) entry which is preliminary data.</text>
</comment>
<evidence type="ECO:0000256" key="2">
    <source>
        <dbReference type="ARBA" id="ARBA00022964"/>
    </source>
</evidence>
<dbReference type="GO" id="GO:0046872">
    <property type="term" value="F:metal ion binding"/>
    <property type="evidence" value="ECO:0007669"/>
    <property type="project" value="UniProtKB-KW"/>
</dbReference>
<name>A0AAV4AXU9_9GAST</name>
<dbReference type="EMBL" id="BLXT01004632">
    <property type="protein sequence ID" value="GFO15926.1"/>
    <property type="molecule type" value="Genomic_DNA"/>
</dbReference>
<reference evidence="5 6" key="1">
    <citation type="journal article" date="2021" name="Elife">
        <title>Chloroplast acquisition without the gene transfer in kleptoplastic sea slugs, Plakobranchus ocellatus.</title>
        <authorList>
            <person name="Maeda T."/>
            <person name="Takahashi S."/>
            <person name="Yoshida T."/>
            <person name="Shimamura S."/>
            <person name="Takaki Y."/>
            <person name="Nagai Y."/>
            <person name="Toyoda A."/>
            <person name="Suzuki Y."/>
            <person name="Arimoto A."/>
            <person name="Ishii H."/>
            <person name="Satoh N."/>
            <person name="Nishiyama T."/>
            <person name="Hasebe M."/>
            <person name="Maruyama T."/>
            <person name="Minagawa J."/>
            <person name="Obokata J."/>
            <person name="Shigenobu S."/>
        </authorList>
    </citation>
    <scope>NUCLEOTIDE SEQUENCE [LARGE SCALE GENOMIC DNA]</scope>
</reference>
<keyword evidence="3" id="KW-0560">Oxidoreductase</keyword>
<evidence type="ECO:0000256" key="3">
    <source>
        <dbReference type="ARBA" id="ARBA00023002"/>
    </source>
</evidence>
<dbReference type="Pfam" id="PF00305">
    <property type="entry name" value="Lipoxygenase"/>
    <property type="match status" value="1"/>
</dbReference>
<dbReference type="PANTHER" id="PTHR11771">
    <property type="entry name" value="LIPOXYGENASE"/>
    <property type="match status" value="1"/>
</dbReference>